<accession>A0A1T1H8B5</accession>
<keyword evidence="2" id="KW-1185">Reference proteome</keyword>
<organism evidence="1 2">
    <name type="scientific">Oceanospirillum linum</name>
    <dbReference type="NCBI Taxonomy" id="966"/>
    <lineage>
        <taxon>Bacteria</taxon>
        <taxon>Pseudomonadati</taxon>
        <taxon>Pseudomonadota</taxon>
        <taxon>Gammaproteobacteria</taxon>
        <taxon>Oceanospirillales</taxon>
        <taxon>Oceanospirillaceae</taxon>
        <taxon>Oceanospirillum</taxon>
    </lineage>
</organism>
<proteinExistence type="predicted"/>
<comment type="caution">
    <text evidence="1">The sequence shown here is derived from an EMBL/GenBank/DDBJ whole genome shotgun (WGS) entry which is preliminary data.</text>
</comment>
<evidence type="ECO:0000313" key="2">
    <source>
        <dbReference type="Proteomes" id="UP000190064"/>
    </source>
</evidence>
<sequence length="258" mass="29524">MVLQRLGTLVSRAIQLMAFSLVLSGTVLANDRALLQATIDMDRQYIPALIYIEQGDRESARDAMMTFSEQWSAFVTTFAVNSDDPEWPHFLDIASGMVSEAFMDVQEGELEDARKQLRAVTVTLHGLRERNGIGYYIDDLNAYKSYMDALIATADNKKGRLFTRAQIRVLQKNWAQVWPRWEAIRHHVSRADFDQQLFGFTDDRFVELKRAVAQEQMALNRLRQALRTGTHQEMADAAIGLEAGFMRTYRAFGDMPFE</sequence>
<name>A0A1T1H8B5_OCELI</name>
<dbReference type="AlphaFoldDB" id="A0A1T1H8B5"/>
<gene>
    <name evidence="1" type="ORF">BTA35_0216060</name>
</gene>
<dbReference type="RefSeq" id="WP_078320823.1">
    <property type="nucleotide sequence ID" value="NZ_FXTS01000011.1"/>
</dbReference>
<protein>
    <submittedName>
        <fullName evidence="1">Uncharacterized protein</fullName>
    </submittedName>
</protein>
<reference evidence="1" key="1">
    <citation type="submission" date="2017-02" db="EMBL/GenBank/DDBJ databases">
        <title>Draft Genome Sequence of the Salt Water Bacterium Oceanospirillum linum ATCC 11336.</title>
        <authorList>
            <person name="Trachtenberg A.M."/>
            <person name="Carney J.G."/>
            <person name="Linnane J.D."/>
            <person name="Rheaume B.A."/>
            <person name="Pitts N.L."/>
            <person name="Mykles D.L."/>
            <person name="Maclea K.S."/>
        </authorList>
    </citation>
    <scope>NUCLEOTIDE SEQUENCE [LARGE SCALE GENOMIC DNA]</scope>
    <source>
        <strain evidence="1">ATCC 11336</strain>
    </source>
</reference>
<dbReference type="EMBL" id="MTSD02000010">
    <property type="protein sequence ID" value="OOV86016.1"/>
    <property type="molecule type" value="Genomic_DNA"/>
</dbReference>
<evidence type="ECO:0000313" key="1">
    <source>
        <dbReference type="EMBL" id="OOV86016.1"/>
    </source>
</evidence>
<dbReference type="Proteomes" id="UP000190064">
    <property type="component" value="Unassembled WGS sequence"/>
</dbReference>